<keyword evidence="3 6" id="KW-0812">Transmembrane</keyword>
<evidence type="ECO:0000256" key="1">
    <source>
        <dbReference type="ARBA" id="ARBA00004651"/>
    </source>
</evidence>
<dbReference type="Pfam" id="PF12698">
    <property type="entry name" value="ABC2_membrane_3"/>
    <property type="match status" value="1"/>
</dbReference>
<feature type="transmembrane region" description="Helical" evidence="6">
    <location>
        <begin position="185"/>
        <end position="206"/>
    </location>
</feature>
<dbReference type="PANTHER" id="PTHR30294">
    <property type="entry name" value="MEMBRANE COMPONENT OF ABC TRANSPORTER YHHJ-RELATED"/>
    <property type="match status" value="1"/>
</dbReference>
<evidence type="ECO:0000256" key="6">
    <source>
        <dbReference type="SAM" id="Phobius"/>
    </source>
</evidence>
<dbReference type="GO" id="GO:0005886">
    <property type="term" value="C:plasma membrane"/>
    <property type="evidence" value="ECO:0007669"/>
    <property type="project" value="UniProtKB-SubCell"/>
</dbReference>
<sequence>MTTDHTASSDLGRWAAVRLVAGREISTRLTSKGFLWTTAALVAAVVLAGVVAGLLGNREPEPQVVGVVGDASAASDQLVATAAAVGVTVETREVEDQAAGEELVESGEVDALVTGTTPTLTVVVQDSVPTALEPVLGSLAQQLALSGAVTDLGGDPAEVAGAVAGATPEVTTLGDAPQVDGAQVIAGYLAGILLFIGLMTAGQLVAQGVVEEKTSRVVELLLATLRPSQLMAGKVLGIGTIGLGQVALVVLAGGGTAWAFGLLSTSTLDLGATAAWALVWFVIGFAMYALLLAALAALVSRQEDVGSVTSPVITLMIVPYIIAISVTPWDPDNPLVTWLSFVPFCAPMIMPVRVALGAVETWEILLAAGLSIALIPLLVWFAGRVYANAVLHSGGRMRLKDALAGSKAS</sequence>
<dbReference type="OrthoDB" id="3268959at2"/>
<feature type="transmembrane region" description="Helical" evidence="6">
    <location>
        <begin position="335"/>
        <end position="352"/>
    </location>
</feature>
<accession>A0A402DQ62</accession>
<name>A0A402DQ62_9CELL</name>
<feature type="transmembrane region" description="Helical" evidence="6">
    <location>
        <begin position="273"/>
        <end position="299"/>
    </location>
</feature>
<evidence type="ECO:0000256" key="2">
    <source>
        <dbReference type="ARBA" id="ARBA00022475"/>
    </source>
</evidence>
<reference evidence="8 9" key="1">
    <citation type="submission" date="2019-01" db="EMBL/GenBank/DDBJ databases">
        <title>Draft genome sequence of Cellulomonas takizawaensis strain TKZ-21.</title>
        <authorList>
            <person name="Yamamura H."/>
            <person name="Hayashi T."/>
            <person name="Hamada M."/>
            <person name="Serisawa Y."/>
            <person name="Matsuyama K."/>
            <person name="Nakagawa Y."/>
            <person name="Otoguro M."/>
            <person name="Yanagida F."/>
            <person name="Hayakawa M."/>
        </authorList>
    </citation>
    <scope>NUCLEOTIDE SEQUENCE [LARGE SCALE GENOMIC DNA]</scope>
    <source>
        <strain evidence="8 9">NBRC12680</strain>
    </source>
</reference>
<dbReference type="PANTHER" id="PTHR30294:SF29">
    <property type="entry name" value="MULTIDRUG ABC TRANSPORTER PERMEASE YBHS-RELATED"/>
    <property type="match status" value="1"/>
</dbReference>
<feature type="transmembrane region" description="Helical" evidence="6">
    <location>
        <begin position="33"/>
        <end position="55"/>
    </location>
</feature>
<evidence type="ECO:0000313" key="8">
    <source>
        <dbReference type="EMBL" id="GCE76226.1"/>
    </source>
</evidence>
<evidence type="ECO:0000256" key="4">
    <source>
        <dbReference type="ARBA" id="ARBA00022989"/>
    </source>
</evidence>
<feature type="transmembrane region" description="Helical" evidence="6">
    <location>
        <begin position="235"/>
        <end position="261"/>
    </location>
</feature>
<keyword evidence="5 6" id="KW-0472">Membrane</keyword>
<feature type="transmembrane region" description="Helical" evidence="6">
    <location>
        <begin position="364"/>
        <end position="383"/>
    </location>
</feature>
<dbReference type="AlphaFoldDB" id="A0A402DQ62"/>
<keyword evidence="4 6" id="KW-1133">Transmembrane helix</keyword>
<feature type="domain" description="ABC-2 type transporter transmembrane" evidence="7">
    <location>
        <begin position="32"/>
        <end position="382"/>
    </location>
</feature>
<proteinExistence type="predicted"/>
<comment type="caution">
    <text evidence="8">The sequence shown here is derived from an EMBL/GenBank/DDBJ whole genome shotgun (WGS) entry which is preliminary data.</text>
</comment>
<evidence type="ECO:0000259" key="7">
    <source>
        <dbReference type="Pfam" id="PF12698"/>
    </source>
</evidence>
<evidence type="ECO:0000256" key="5">
    <source>
        <dbReference type="ARBA" id="ARBA00023136"/>
    </source>
</evidence>
<dbReference type="GO" id="GO:0140359">
    <property type="term" value="F:ABC-type transporter activity"/>
    <property type="evidence" value="ECO:0007669"/>
    <property type="project" value="InterPro"/>
</dbReference>
<protein>
    <submittedName>
        <fullName evidence="8">ABC transporter permease</fullName>
    </submittedName>
</protein>
<gene>
    <name evidence="8" type="ORF">CBZ_12820</name>
</gene>
<dbReference type="InterPro" id="IPR051449">
    <property type="entry name" value="ABC-2_transporter_component"/>
</dbReference>
<dbReference type="Proteomes" id="UP000289954">
    <property type="component" value="Unassembled WGS sequence"/>
</dbReference>
<evidence type="ECO:0000256" key="3">
    <source>
        <dbReference type="ARBA" id="ARBA00022692"/>
    </source>
</evidence>
<dbReference type="RefSeq" id="WP_130780827.1">
    <property type="nucleotide sequence ID" value="NZ_BIMR01000081.1"/>
</dbReference>
<keyword evidence="2" id="KW-1003">Cell membrane</keyword>
<feature type="transmembrane region" description="Helical" evidence="6">
    <location>
        <begin position="311"/>
        <end position="329"/>
    </location>
</feature>
<dbReference type="EMBL" id="BIMR01000081">
    <property type="protein sequence ID" value="GCE76226.1"/>
    <property type="molecule type" value="Genomic_DNA"/>
</dbReference>
<organism evidence="8 9">
    <name type="scientific">Cellulomonas biazotea</name>
    <dbReference type="NCBI Taxonomy" id="1709"/>
    <lineage>
        <taxon>Bacteria</taxon>
        <taxon>Bacillati</taxon>
        <taxon>Actinomycetota</taxon>
        <taxon>Actinomycetes</taxon>
        <taxon>Micrococcales</taxon>
        <taxon>Cellulomonadaceae</taxon>
        <taxon>Cellulomonas</taxon>
    </lineage>
</organism>
<dbReference type="InterPro" id="IPR013525">
    <property type="entry name" value="ABC2_TM"/>
</dbReference>
<evidence type="ECO:0000313" key="9">
    <source>
        <dbReference type="Proteomes" id="UP000289954"/>
    </source>
</evidence>
<comment type="subcellular location">
    <subcellularLocation>
        <location evidence="1">Cell membrane</location>
        <topology evidence="1">Multi-pass membrane protein</topology>
    </subcellularLocation>
</comment>
<keyword evidence="9" id="KW-1185">Reference proteome</keyword>